<evidence type="ECO:0000256" key="6">
    <source>
        <dbReference type="SAM" id="MobiDB-lite"/>
    </source>
</evidence>
<name>A0A0G4MKS3_VERLO</name>
<gene>
    <name evidence="8" type="ORF">BN1708_006535</name>
</gene>
<feature type="compositionally biased region" description="Low complexity" evidence="6">
    <location>
        <begin position="466"/>
        <end position="487"/>
    </location>
</feature>
<reference evidence="8 9" key="1">
    <citation type="submission" date="2015-05" db="EMBL/GenBank/DDBJ databases">
        <authorList>
            <person name="Wang D.B."/>
            <person name="Wang M."/>
        </authorList>
    </citation>
    <scope>NUCLEOTIDE SEQUENCE [LARGE SCALE GENOMIC DNA]</scope>
    <source>
        <strain evidence="8">VL1</strain>
    </source>
</reference>
<evidence type="ECO:0000256" key="5">
    <source>
        <dbReference type="ARBA" id="ARBA00023235"/>
    </source>
</evidence>
<dbReference type="PANTHER" id="PTHR13767:SF2">
    <property type="entry name" value="PSEUDOURIDYLATE SYNTHASE TRUB1"/>
    <property type="match status" value="1"/>
</dbReference>
<dbReference type="PANTHER" id="PTHR13767">
    <property type="entry name" value="TRNA-PSEUDOURIDINE SYNTHASE"/>
    <property type="match status" value="1"/>
</dbReference>
<proteinExistence type="inferred from homology"/>
<evidence type="ECO:0000256" key="1">
    <source>
        <dbReference type="ARBA" id="ARBA00001166"/>
    </source>
</evidence>
<accession>A0A0G4MKS3</accession>
<feature type="compositionally biased region" description="Acidic residues" evidence="6">
    <location>
        <begin position="493"/>
        <end position="505"/>
    </location>
</feature>
<keyword evidence="4" id="KW-0819">tRNA processing</keyword>
<dbReference type="InterPro" id="IPR002501">
    <property type="entry name" value="PsdUridine_synth_N"/>
</dbReference>
<comment type="similarity">
    <text evidence="2">Belongs to the pseudouridine synthase TruB family.</text>
</comment>
<dbReference type="Gene3D" id="3.30.2350.10">
    <property type="entry name" value="Pseudouridine synthase"/>
    <property type="match status" value="1"/>
</dbReference>
<dbReference type="EC" id="5.4.99.25" evidence="3"/>
<evidence type="ECO:0000259" key="7">
    <source>
        <dbReference type="Pfam" id="PF01509"/>
    </source>
</evidence>
<evidence type="ECO:0000313" key="8">
    <source>
        <dbReference type="EMBL" id="CRK34898.1"/>
    </source>
</evidence>
<dbReference type="Proteomes" id="UP000044602">
    <property type="component" value="Unassembled WGS sequence"/>
</dbReference>
<dbReference type="GO" id="GO:0006400">
    <property type="term" value="P:tRNA modification"/>
    <property type="evidence" value="ECO:0007669"/>
    <property type="project" value="TreeGrafter"/>
</dbReference>
<dbReference type="GO" id="GO:0160148">
    <property type="term" value="F:tRNA pseudouridine(55) synthase activity"/>
    <property type="evidence" value="ECO:0007669"/>
    <property type="project" value="UniProtKB-EC"/>
</dbReference>
<dbReference type="SUPFAM" id="SSF55120">
    <property type="entry name" value="Pseudouridine synthase"/>
    <property type="match status" value="1"/>
</dbReference>
<dbReference type="EMBL" id="CVQH01023305">
    <property type="protein sequence ID" value="CRK34898.1"/>
    <property type="molecule type" value="Genomic_DNA"/>
</dbReference>
<evidence type="ECO:0000256" key="3">
    <source>
        <dbReference type="ARBA" id="ARBA00012787"/>
    </source>
</evidence>
<feature type="region of interest" description="Disordered" evidence="6">
    <location>
        <begin position="236"/>
        <end position="334"/>
    </location>
</feature>
<organism evidence="8 9">
    <name type="scientific">Verticillium longisporum</name>
    <name type="common">Verticillium dahliae var. longisporum</name>
    <dbReference type="NCBI Taxonomy" id="100787"/>
    <lineage>
        <taxon>Eukaryota</taxon>
        <taxon>Fungi</taxon>
        <taxon>Dikarya</taxon>
        <taxon>Ascomycota</taxon>
        <taxon>Pezizomycotina</taxon>
        <taxon>Sordariomycetes</taxon>
        <taxon>Hypocreomycetidae</taxon>
        <taxon>Glomerellales</taxon>
        <taxon>Plectosphaerellaceae</taxon>
        <taxon>Verticillium</taxon>
    </lineage>
</organism>
<feature type="compositionally biased region" description="Basic and acidic residues" evidence="6">
    <location>
        <begin position="437"/>
        <end position="453"/>
    </location>
</feature>
<dbReference type="GO" id="GO:0005634">
    <property type="term" value="C:nucleus"/>
    <property type="evidence" value="ECO:0007669"/>
    <property type="project" value="TreeGrafter"/>
</dbReference>
<dbReference type="InterPro" id="IPR014780">
    <property type="entry name" value="tRNA_psdUridine_synth_TruB"/>
</dbReference>
<dbReference type="STRING" id="100787.A0A0G4MKS3"/>
<feature type="compositionally biased region" description="Basic and acidic residues" evidence="6">
    <location>
        <begin position="407"/>
        <end position="426"/>
    </location>
</feature>
<feature type="domain" description="Pseudouridine synthase II N-terminal" evidence="7">
    <location>
        <begin position="78"/>
        <end position="208"/>
    </location>
</feature>
<dbReference type="Pfam" id="PF01509">
    <property type="entry name" value="TruB_N"/>
    <property type="match status" value="1"/>
</dbReference>
<evidence type="ECO:0000256" key="2">
    <source>
        <dbReference type="ARBA" id="ARBA00008999"/>
    </source>
</evidence>
<dbReference type="AlphaFoldDB" id="A0A0G4MKS3"/>
<evidence type="ECO:0000256" key="4">
    <source>
        <dbReference type="ARBA" id="ARBA00022694"/>
    </source>
</evidence>
<keyword evidence="9" id="KW-1185">Reference proteome</keyword>
<comment type="catalytic activity">
    <reaction evidence="1">
        <text>a uridine in mRNA = a pseudouridine in mRNA</text>
        <dbReference type="Rhea" id="RHEA:56644"/>
        <dbReference type="Rhea" id="RHEA-COMP:14658"/>
        <dbReference type="Rhea" id="RHEA-COMP:14659"/>
        <dbReference type="ChEBI" id="CHEBI:65314"/>
        <dbReference type="ChEBI" id="CHEBI:65315"/>
    </reaction>
</comment>
<protein>
    <recommendedName>
        <fullName evidence="3">tRNA pseudouridine(55) synthase</fullName>
        <ecNumber evidence="3">5.4.99.25</ecNumber>
    </recommendedName>
</protein>
<dbReference type="GO" id="GO:1990481">
    <property type="term" value="P:mRNA pseudouridine synthesis"/>
    <property type="evidence" value="ECO:0007669"/>
    <property type="project" value="TreeGrafter"/>
</dbReference>
<dbReference type="HAMAP" id="MF_01080">
    <property type="entry name" value="TruB_bact"/>
    <property type="match status" value="1"/>
</dbReference>
<sequence>MRVTARLWKMAKDTVLEGVFAINKPLGMSSAQVIRDCQQHFNPSTLFAPLVQQEISKRLNESGSQFKRRGINKKGARVKMGHGGTLDPLATGVLILGVGSGTKSLQGFLDCTKTYETVVVFGAGTDSYDRTGRILTRRPYDHITREMVEKEMDSFRGKFEQIPPLYSALKMEGKPLYEYAREGKPIPREIIGRDVEVKELELLEWFEPGTHQHHWPTEEAEAAEKNLAEQVWRVEKQQGNARKLTPEEEAADEAAVNKHEDQKKMFEERQDELVRDKPPHKRRKSSSSSSAKHQALMSGALGQLPAAPQHHTGKGANLVPPPTTTAPWSDKGPPAARIRMTVTSGFYVRSFCHDLGTKVGSAAMMAELSRDRQGDFALKQNCLEYDDLAKGEAVWAPHVRELLADWKEKHPDPPQKQDAFRNDRNQIKPRVQQHSGESSKKRQQEEQPEGAKPEKRRKNSSSGDEAPAVKAAPASPKAAEAQPESPQKVNETVQDDESEWDGIKD</sequence>
<feature type="compositionally biased region" description="Basic and acidic residues" evidence="6">
    <location>
        <begin position="255"/>
        <end position="277"/>
    </location>
</feature>
<evidence type="ECO:0000313" key="9">
    <source>
        <dbReference type="Proteomes" id="UP000044602"/>
    </source>
</evidence>
<dbReference type="InterPro" id="IPR020103">
    <property type="entry name" value="PsdUridine_synth_cat_dom_sf"/>
</dbReference>
<dbReference type="GO" id="GO:0003723">
    <property type="term" value="F:RNA binding"/>
    <property type="evidence" value="ECO:0007669"/>
    <property type="project" value="InterPro"/>
</dbReference>
<keyword evidence="5" id="KW-0413">Isomerase</keyword>
<feature type="region of interest" description="Disordered" evidence="6">
    <location>
        <begin position="407"/>
        <end position="505"/>
    </location>
</feature>